<evidence type="ECO:0000313" key="4">
    <source>
        <dbReference type="Proteomes" id="UP000830401"/>
    </source>
</evidence>
<feature type="compositionally biased region" description="Low complexity" evidence="1">
    <location>
        <begin position="65"/>
        <end position="74"/>
    </location>
</feature>
<dbReference type="Pfam" id="PF18962">
    <property type="entry name" value="Por_Secre_tail"/>
    <property type="match status" value="1"/>
</dbReference>
<sequence>MTVTAPTTATSTPTFGIGTIPAGATVSITFRATVASTAIDGIAYQADATVTYLDPTRTTATQRVGPNSPYASGGASAGGTNYGASSSSREDVIVARPLPVELKRFDVVAKDLNAELTWGTASELQNHQFNIERSLDGQNFERINVVKGQGTSSKEVAYRYTDAGAGRLSLKPIYYRLQQVDLDGSSSYSPIRVVKFERGTKAAIALYPNPHQGTATLDLTALSSLDSQVEVMDISGRVVGKFQLLGGLQHQLDLNALPLGSYLIRVRNAETVVTLPMVRN</sequence>
<dbReference type="RefSeq" id="WP_245124280.1">
    <property type="nucleotide sequence ID" value="NZ_CP095061.1"/>
</dbReference>
<accession>A0ABY4GAS5</accession>
<protein>
    <submittedName>
        <fullName evidence="3">T9SS type A sorting domain-containing protein</fullName>
    </submittedName>
</protein>
<dbReference type="EMBL" id="CP095061">
    <property type="protein sequence ID" value="UOQ67938.1"/>
    <property type="molecule type" value="Genomic_DNA"/>
</dbReference>
<dbReference type="NCBIfam" id="TIGR04183">
    <property type="entry name" value="Por_Secre_tail"/>
    <property type="match status" value="1"/>
</dbReference>
<dbReference type="InterPro" id="IPR013783">
    <property type="entry name" value="Ig-like_fold"/>
</dbReference>
<reference evidence="3" key="1">
    <citation type="submission" date="2022-04" db="EMBL/GenBank/DDBJ databases">
        <title>Hymenobacter sp. isolated from the air.</title>
        <authorList>
            <person name="Won M."/>
            <person name="Lee C.-M."/>
            <person name="Woen H.-Y."/>
            <person name="Kwon S.-W."/>
        </authorList>
    </citation>
    <scope>NUCLEOTIDE SEQUENCE</scope>
    <source>
        <strain evidence="3">5420S-77</strain>
    </source>
</reference>
<evidence type="ECO:0000259" key="2">
    <source>
        <dbReference type="Pfam" id="PF18962"/>
    </source>
</evidence>
<proteinExistence type="predicted"/>
<feature type="region of interest" description="Disordered" evidence="1">
    <location>
        <begin position="59"/>
        <end position="86"/>
    </location>
</feature>
<organism evidence="3 4">
    <name type="scientific">Hymenobacter volaticus</name>
    <dbReference type="NCBI Taxonomy" id="2932254"/>
    <lineage>
        <taxon>Bacteria</taxon>
        <taxon>Pseudomonadati</taxon>
        <taxon>Bacteroidota</taxon>
        <taxon>Cytophagia</taxon>
        <taxon>Cytophagales</taxon>
        <taxon>Hymenobacteraceae</taxon>
        <taxon>Hymenobacter</taxon>
    </lineage>
</organism>
<dbReference type="InterPro" id="IPR026444">
    <property type="entry name" value="Secre_tail"/>
</dbReference>
<evidence type="ECO:0000256" key="1">
    <source>
        <dbReference type="SAM" id="MobiDB-lite"/>
    </source>
</evidence>
<gene>
    <name evidence="3" type="ORF">MUN86_08810</name>
</gene>
<dbReference type="Gene3D" id="2.60.40.10">
    <property type="entry name" value="Immunoglobulins"/>
    <property type="match status" value="1"/>
</dbReference>
<name>A0ABY4GAS5_9BACT</name>
<dbReference type="Proteomes" id="UP000830401">
    <property type="component" value="Chromosome"/>
</dbReference>
<evidence type="ECO:0000313" key="3">
    <source>
        <dbReference type="EMBL" id="UOQ67938.1"/>
    </source>
</evidence>
<feature type="domain" description="Secretion system C-terminal sorting" evidence="2">
    <location>
        <begin position="206"/>
        <end position="272"/>
    </location>
</feature>
<keyword evidence="4" id="KW-1185">Reference proteome</keyword>